<keyword evidence="2" id="KW-1185">Reference proteome</keyword>
<name>A0A1G5WNE3_9BACT</name>
<dbReference type="RefSeq" id="WP_092729025.1">
    <property type="nucleotide sequence ID" value="NZ_FMXE01000007.1"/>
</dbReference>
<dbReference type="Proteomes" id="UP000198756">
    <property type="component" value="Unassembled WGS sequence"/>
</dbReference>
<evidence type="ECO:0000313" key="2">
    <source>
        <dbReference type="Proteomes" id="UP000198756"/>
    </source>
</evidence>
<gene>
    <name evidence="1" type="ORF">SAMN03080617_01183</name>
</gene>
<dbReference type="AlphaFoldDB" id="A0A1G5WNE3"/>
<proteinExistence type="predicted"/>
<dbReference type="OrthoDB" id="5771572at2"/>
<dbReference type="Pfam" id="PF03683">
    <property type="entry name" value="UPF0175"/>
    <property type="match status" value="1"/>
</dbReference>
<reference evidence="2" key="1">
    <citation type="submission" date="2016-10" db="EMBL/GenBank/DDBJ databases">
        <authorList>
            <person name="Varghese N."/>
            <person name="Submissions S."/>
        </authorList>
    </citation>
    <scope>NUCLEOTIDE SEQUENCE [LARGE SCALE GENOMIC DNA]</scope>
    <source>
        <strain evidence="2">DSM 22703</strain>
    </source>
</reference>
<sequence>MKTLKIKLPNTVEFDDKEALMAIAARLVQKGKLSLGQGAELVGLTKAAFMESLGDFGVSLFNYSESDLESDVENAKKYHF</sequence>
<organism evidence="1 2">
    <name type="scientific">Algoriphagus alkaliphilus</name>
    <dbReference type="NCBI Taxonomy" id="279824"/>
    <lineage>
        <taxon>Bacteria</taxon>
        <taxon>Pseudomonadati</taxon>
        <taxon>Bacteroidota</taxon>
        <taxon>Cytophagia</taxon>
        <taxon>Cytophagales</taxon>
        <taxon>Cyclobacteriaceae</taxon>
        <taxon>Algoriphagus</taxon>
    </lineage>
</organism>
<protein>
    <submittedName>
        <fullName evidence="1">Predicted antitoxin, contains HTH domain</fullName>
    </submittedName>
</protein>
<dbReference type="STRING" id="279824.SAMN03080617_01183"/>
<dbReference type="EMBL" id="FMXE01000007">
    <property type="protein sequence ID" value="SDA59460.1"/>
    <property type="molecule type" value="Genomic_DNA"/>
</dbReference>
<evidence type="ECO:0000313" key="1">
    <source>
        <dbReference type="EMBL" id="SDA59460.1"/>
    </source>
</evidence>
<dbReference type="InterPro" id="IPR005368">
    <property type="entry name" value="UPF0175"/>
</dbReference>
<accession>A0A1G5WNE3</accession>